<protein>
    <recommendedName>
        <fullName evidence="6">Phosphodiesterase</fullName>
        <ecNumber evidence="6">3.1.4.-</ecNumber>
    </recommendedName>
</protein>
<comment type="similarity">
    <text evidence="6">Belongs to the cyclic nucleotide phosphodiesterase family.</text>
</comment>
<dbReference type="InterPro" id="IPR023174">
    <property type="entry name" value="PDEase_CS"/>
</dbReference>
<dbReference type="SUPFAM" id="SSF109604">
    <property type="entry name" value="HD-domain/PDEase-like"/>
    <property type="match status" value="1"/>
</dbReference>
<dbReference type="Proteomes" id="UP001516023">
    <property type="component" value="Unassembled WGS sequence"/>
</dbReference>
<feature type="active site" description="Proton donor" evidence="3">
    <location>
        <position position="526"/>
    </location>
</feature>
<dbReference type="GO" id="GO:0046872">
    <property type="term" value="F:metal ion binding"/>
    <property type="evidence" value="ECO:0007669"/>
    <property type="project" value="UniProtKB-KW"/>
</dbReference>
<evidence type="ECO:0000256" key="5">
    <source>
        <dbReference type="PIRSR" id="PIRSR623088-3"/>
    </source>
</evidence>
<gene>
    <name evidence="9" type="ORF">HJC23_012009</name>
</gene>
<dbReference type="PROSITE" id="PS51845">
    <property type="entry name" value="PDEASE_I_2"/>
    <property type="match status" value="1"/>
</dbReference>
<evidence type="ECO:0000256" key="2">
    <source>
        <dbReference type="ARBA" id="ARBA00022801"/>
    </source>
</evidence>
<comment type="caution">
    <text evidence="9">The sequence shown here is derived from an EMBL/GenBank/DDBJ whole genome shotgun (WGS) entry which is preliminary data.</text>
</comment>
<feature type="binding site" evidence="5">
    <location>
        <position position="569"/>
    </location>
    <ligand>
        <name>Zn(2+)</name>
        <dbReference type="ChEBI" id="CHEBI:29105"/>
        <label>2</label>
    </ligand>
</feature>
<dbReference type="SMART" id="SM00471">
    <property type="entry name" value="HDc"/>
    <property type="match status" value="1"/>
</dbReference>
<proteinExistence type="inferred from homology"/>
<dbReference type="InterPro" id="IPR003607">
    <property type="entry name" value="HD/PDEase_dom"/>
</dbReference>
<dbReference type="CDD" id="cd00077">
    <property type="entry name" value="HDc"/>
    <property type="match status" value="1"/>
</dbReference>
<feature type="binding site" evidence="5">
    <location>
        <position position="568"/>
    </location>
    <ligand>
        <name>Zn(2+)</name>
        <dbReference type="ChEBI" id="CHEBI:29105"/>
        <label>1</label>
    </ligand>
</feature>
<feature type="binding site" evidence="5">
    <location>
        <position position="706"/>
    </location>
    <ligand>
        <name>Zn(2+)</name>
        <dbReference type="ChEBI" id="CHEBI:29105"/>
        <label>1</label>
    </ligand>
</feature>
<feature type="domain" description="PDEase" evidence="8">
    <location>
        <begin position="443"/>
        <end position="800"/>
    </location>
</feature>
<dbReference type="Pfam" id="PF00233">
    <property type="entry name" value="PDEase_I"/>
    <property type="match status" value="1"/>
</dbReference>
<keyword evidence="10" id="KW-1185">Reference proteome</keyword>
<feature type="binding site" evidence="4">
    <location>
        <position position="569"/>
    </location>
    <ligand>
        <name>AMP</name>
        <dbReference type="ChEBI" id="CHEBI:456215"/>
    </ligand>
</feature>
<sequence>MKKIFTNIRKNSSNGESGYVINNAGATMPPQAPGSGLIEPKSHTLSSLEWPPKVSEQSDLTLPKRCSLNGDSTFLKQLTKAHSNSSLSTFKSKTSREGQAEDRPLSGDDFFEGTILEFPEIGMLVDELESRLKALENVLSTAESADVVQASSDAKRKVEITSEQLDAINGISTNVRGLLHCLNHHHNNLNSQRKIRREQKDGSYSRRPRRHSSHDVSPRSTRSHVDAASISSSKLLLHNAVEPEKSHWRHCTVFSSNSGMNFTDMDSTSKIPKELLLRMINLEPTAVGRSSVAYIAQTYGGVQLPTDFGRGLKSLPSFKNVAKQVGRAKSFVFELQRSVSEKAITGAEYIPTEFKRLSFEKRKQLARMLSWESLKVWGFNAFQLDKLSTIQWIGCDKGGATKDSPLESFDKVQVAKVGCPIVLMGWALLASPYAQLAMAREVNDAELIEKAKNAIRKKAQSKDYPLARTVLKKFSMGAQDDEADDMSTEEEGYFFLDKFEIMPDAICHFLRKVEKDYPTRGANPYHNNIHAADVMQTTHALIQMGNADFFCAFSCLEIFTILLAAVLHDVRHPGTNNNYQINKQTDLAMLYNDHSVLENMHASRASYLLRESGGSANTEDTSEGIFGKLTEKERAQLRAGVIRSILSTDMSQHFKVVAKMKTYIDKVMDDIDNESSGSVSVLSVLWRNEHTKLREKLLPFILHLADISNPTKSPDISIEWSNSAYDEFFLQGDKEAIEGMPISPLCDRSTTNPADGQVGFITYVVKPAFLLLQQCLPGIDGILTQLDENLLYWEVMKETEKNNVGNQEMK</sequence>
<feature type="region of interest" description="Disordered" evidence="7">
    <location>
        <begin position="86"/>
        <end position="106"/>
    </location>
</feature>
<feature type="binding site" evidence="4">
    <location>
        <position position="757"/>
    </location>
    <ligand>
        <name>AMP</name>
        <dbReference type="ChEBI" id="CHEBI:456215"/>
    </ligand>
</feature>
<evidence type="ECO:0000256" key="6">
    <source>
        <dbReference type="RuleBase" id="RU363067"/>
    </source>
</evidence>
<keyword evidence="2 6" id="KW-0378">Hydrolase</keyword>
<dbReference type="Gene3D" id="1.10.1300.10">
    <property type="entry name" value="3'5'-cyclic nucleotide phosphodiesterase, catalytic domain"/>
    <property type="match status" value="1"/>
</dbReference>
<keyword evidence="1 5" id="KW-0479">Metal-binding</keyword>
<dbReference type="GO" id="GO:0016787">
    <property type="term" value="F:hydrolase activity"/>
    <property type="evidence" value="ECO:0007669"/>
    <property type="project" value="UniProtKB-KW"/>
</dbReference>
<organism evidence="9 10">
    <name type="scientific">Cyclotella cryptica</name>
    <dbReference type="NCBI Taxonomy" id="29204"/>
    <lineage>
        <taxon>Eukaryota</taxon>
        <taxon>Sar</taxon>
        <taxon>Stramenopiles</taxon>
        <taxon>Ochrophyta</taxon>
        <taxon>Bacillariophyta</taxon>
        <taxon>Coscinodiscophyceae</taxon>
        <taxon>Thalassiosirophycidae</taxon>
        <taxon>Stephanodiscales</taxon>
        <taxon>Stephanodiscaceae</taxon>
        <taxon>Cyclotella</taxon>
    </lineage>
</organism>
<evidence type="ECO:0000256" key="4">
    <source>
        <dbReference type="PIRSR" id="PIRSR623088-2"/>
    </source>
</evidence>
<name>A0ABD3QR38_9STRA</name>
<evidence type="ECO:0000256" key="7">
    <source>
        <dbReference type="SAM" id="MobiDB-lite"/>
    </source>
</evidence>
<dbReference type="EC" id="3.1.4.-" evidence="6"/>
<dbReference type="InterPro" id="IPR036971">
    <property type="entry name" value="PDEase_catalytic_dom_sf"/>
</dbReference>
<comment type="cofactor">
    <cofactor evidence="6">
        <name>a divalent metal cation</name>
        <dbReference type="ChEBI" id="CHEBI:60240"/>
    </cofactor>
    <text evidence="6">Binds 2 divalent metal cations per subunit. Site 1 may preferentially bind zinc ions, while site 2 has a preference for magnesium and/or manganese ions.</text>
</comment>
<dbReference type="PRINTS" id="PR00387">
    <property type="entry name" value="PDIESTERASE1"/>
</dbReference>
<feature type="binding site" evidence="4">
    <location>
        <position position="706"/>
    </location>
    <ligand>
        <name>AMP</name>
        <dbReference type="ChEBI" id="CHEBI:456215"/>
    </ligand>
</feature>
<evidence type="ECO:0000313" key="10">
    <source>
        <dbReference type="Proteomes" id="UP001516023"/>
    </source>
</evidence>
<dbReference type="AlphaFoldDB" id="A0ABD3QR38"/>
<feature type="binding site" evidence="5">
    <location>
        <position position="569"/>
    </location>
    <ligand>
        <name>Zn(2+)</name>
        <dbReference type="ChEBI" id="CHEBI:29105"/>
        <label>1</label>
    </ligand>
</feature>
<evidence type="ECO:0000259" key="8">
    <source>
        <dbReference type="PROSITE" id="PS51845"/>
    </source>
</evidence>
<evidence type="ECO:0000313" key="9">
    <source>
        <dbReference type="EMBL" id="KAL3802685.1"/>
    </source>
</evidence>
<dbReference type="EMBL" id="JABMIG020000018">
    <property type="protein sequence ID" value="KAL3802685.1"/>
    <property type="molecule type" value="Genomic_DNA"/>
</dbReference>
<dbReference type="InterPro" id="IPR002073">
    <property type="entry name" value="PDEase_catalytic_dom"/>
</dbReference>
<feature type="region of interest" description="Disordered" evidence="7">
    <location>
        <begin position="189"/>
        <end position="228"/>
    </location>
</feature>
<feature type="binding site" evidence="5">
    <location>
        <position position="530"/>
    </location>
    <ligand>
        <name>Zn(2+)</name>
        <dbReference type="ChEBI" id="CHEBI:29105"/>
        <label>1</label>
    </ligand>
</feature>
<dbReference type="PROSITE" id="PS00126">
    <property type="entry name" value="PDEASE_I_1"/>
    <property type="match status" value="1"/>
</dbReference>
<accession>A0ABD3QR38</accession>
<evidence type="ECO:0000256" key="3">
    <source>
        <dbReference type="PIRSR" id="PIRSR623088-1"/>
    </source>
</evidence>
<feature type="compositionally biased region" description="Basic and acidic residues" evidence="7">
    <location>
        <begin position="94"/>
        <end position="106"/>
    </location>
</feature>
<dbReference type="InterPro" id="IPR023088">
    <property type="entry name" value="PDEase"/>
</dbReference>
<feature type="binding site" evidence="4">
    <location>
        <begin position="526"/>
        <end position="530"/>
    </location>
    <ligand>
        <name>AMP</name>
        <dbReference type="ChEBI" id="CHEBI:456215"/>
    </ligand>
</feature>
<dbReference type="PANTHER" id="PTHR11347">
    <property type="entry name" value="CYCLIC NUCLEOTIDE PHOSPHODIESTERASE"/>
    <property type="match status" value="1"/>
</dbReference>
<reference evidence="9 10" key="1">
    <citation type="journal article" date="2020" name="G3 (Bethesda)">
        <title>Improved Reference Genome for Cyclotella cryptica CCMP332, a Model for Cell Wall Morphogenesis, Salinity Adaptation, and Lipid Production in Diatoms (Bacillariophyta).</title>
        <authorList>
            <person name="Roberts W.R."/>
            <person name="Downey K.M."/>
            <person name="Ruck E.C."/>
            <person name="Traller J.C."/>
            <person name="Alverson A.J."/>
        </authorList>
    </citation>
    <scope>NUCLEOTIDE SEQUENCE [LARGE SCALE GENOMIC DNA]</scope>
    <source>
        <strain evidence="9 10">CCMP332</strain>
    </source>
</reference>
<evidence type="ECO:0000256" key="1">
    <source>
        <dbReference type="ARBA" id="ARBA00022723"/>
    </source>
</evidence>